<gene>
    <name evidence="1" type="ORF">MRM75_11290</name>
</gene>
<reference evidence="1" key="1">
    <citation type="submission" date="2022-03" db="EMBL/GenBank/DDBJ databases">
        <title>Sea Food Isolates.</title>
        <authorList>
            <person name="Li c."/>
        </authorList>
    </citation>
    <scope>NUCLEOTIDE SEQUENCE</scope>
    <source>
        <strain evidence="1">19CA06SA08-2</strain>
    </source>
</reference>
<proteinExistence type="predicted"/>
<sequence length="195" mass="21486">MPFKSLMNDTIDIIKGDGKKLSGIQASVQKTKVHMDADGLLVEPEDLIIRRMSNGAEETYRVIDPGFHERFHSIPAHYQMDVQKLGIPEAKKAVQHITYNISGNNARVNQNSVDNSTNIVNIDTKAAEYIEELRKEISRSNLSASEKQDAIEIIGEVDEAFRSGSPKKSVVSVLLRSLPQAANIATIVSAIIGLF</sequence>
<dbReference type="AlphaFoldDB" id="A0AAU6UCC4"/>
<protein>
    <submittedName>
        <fullName evidence="1">Uncharacterized protein</fullName>
    </submittedName>
</protein>
<evidence type="ECO:0000313" key="1">
    <source>
        <dbReference type="EMBL" id="XAG71500.1"/>
    </source>
</evidence>
<dbReference type="EMBL" id="CP095353">
    <property type="protein sequence ID" value="XAG71500.1"/>
    <property type="molecule type" value="Genomic_DNA"/>
</dbReference>
<organism evidence="1">
    <name type="scientific">bacterium 19CA06SA08-2</name>
    <dbReference type="NCBI Taxonomy" id="2920658"/>
    <lineage>
        <taxon>Bacteria</taxon>
    </lineage>
</organism>
<name>A0AAU6UCC4_UNCXX</name>
<accession>A0AAU6UCC4</accession>